<comment type="caution">
    <text evidence="1">The sequence shown here is derived from an EMBL/GenBank/DDBJ whole genome shotgun (WGS) entry which is preliminary data.</text>
</comment>
<organism evidence="1 2">
    <name type="scientific">Steinernema hermaphroditum</name>
    <dbReference type="NCBI Taxonomy" id="289476"/>
    <lineage>
        <taxon>Eukaryota</taxon>
        <taxon>Metazoa</taxon>
        <taxon>Ecdysozoa</taxon>
        <taxon>Nematoda</taxon>
        <taxon>Chromadorea</taxon>
        <taxon>Rhabditida</taxon>
        <taxon>Tylenchina</taxon>
        <taxon>Panagrolaimomorpha</taxon>
        <taxon>Strongyloidoidea</taxon>
        <taxon>Steinernematidae</taxon>
        <taxon>Steinernema</taxon>
    </lineage>
</organism>
<dbReference type="Proteomes" id="UP001175271">
    <property type="component" value="Unassembled WGS sequence"/>
</dbReference>
<proteinExistence type="predicted"/>
<reference evidence="1" key="1">
    <citation type="submission" date="2023-06" db="EMBL/GenBank/DDBJ databases">
        <title>Genomic analysis of the entomopathogenic nematode Steinernema hermaphroditum.</title>
        <authorList>
            <person name="Schwarz E.M."/>
            <person name="Heppert J.K."/>
            <person name="Baniya A."/>
            <person name="Schwartz H.T."/>
            <person name="Tan C.-H."/>
            <person name="Antoshechkin I."/>
            <person name="Sternberg P.W."/>
            <person name="Goodrich-Blair H."/>
            <person name="Dillman A.R."/>
        </authorList>
    </citation>
    <scope>NUCLEOTIDE SEQUENCE</scope>
    <source>
        <strain evidence="1">PS9179</strain>
        <tissue evidence="1">Whole animal</tissue>
    </source>
</reference>
<sequence length="115" mass="12976">MNSVPFAFCAAVAEILVTAEKIDNVRTLSSMLHITDIVKTSLWRAALRTRMTFVLGGLNRTGYTSYGKVDALIRQLELSMHDNVAYDVCNDETDKAFEKMEQSVRAVREFIDALR</sequence>
<evidence type="ECO:0000313" key="2">
    <source>
        <dbReference type="Proteomes" id="UP001175271"/>
    </source>
</evidence>
<dbReference type="AlphaFoldDB" id="A0AA39HQI1"/>
<name>A0AA39HQI1_9BILA</name>
<keyword evidence="2" id="KW-1185">Reference proteome</keyword>
<dbReference type="EMBL" id="JAUCMV010000003">
    <property type="protein sequence ID" value="KAK0409047.1"/>
    <property type="molecule type" value="Genomic_DNA"/>
</dbReference>
<protein>
    <submittedName>
        <fullName evidence="1">Uncharacterized protein</fullName>
    </submittedName>
</protein>
<accession>A0AA39HQI1</accession>
<gene>
    <name evidence="1" type="ORF">QR680_004307</name>
</gene>
<evidence type="ECO:0000313" key="1">
    <source>
        <dbReference type="EMBL" id="KAK0409047.1"/>
    </source>
</evidence>